<dbReference type="InParanoid" id="A0A024FSW0"/>
<evidence type="ECO:0000313" key="2">
    <source>
        <dbReference type="Proteomes" id="UP000053237"/>
    </source>
</evidence>
<keyword evidence="2" id="KW-1185">Reference proteome</keyword>
<name>A0A024FSW0_9STRA</name>
<dbReference type="Proteomes" id="UP000053237">
    <property type="component" value="Unassembled WGS sequence"/>
</dbReference>
<dbReference type="AlphaFoldDB" id="A0A024FSW0"/>
<reference evidence="1 2" key="1">
    <citation type="submission" date="2012-05" db="EMBL/GenBank/DDBJ databases">
        <title>Recombination and specialization in a pathogen metapopulation.</title>
        <authorList>
            <person name="Gardiner A."/>
            <person name="Kemen E."/>
            <person name="Schultz-Larsen T."/>
            <person name="MacLean D."/>
            <person name="Van Oosterhout C."/>
            <person name="Jones J.D.G."/>
        </authorList>
    </citation>
    <scope>NUCLEOTIDE SEQUENCE [LARGE SCALE GENOMIC DNA]</scope>
    <source>
        <strain evidence="1 2">Ac Nc2</strain>
    </source>
</reference>
<organism evidence="1 2">
    <name type="scientific">Albugo candida</name>
    <dbReference type="NCBI Taxonomy" id="65357"/>
    <lineage>
        <taxon>Eukaryota</taxon>
        <taxon>Sar</taxon>
        <taxon>Stramenopiles</taxon>
        <taxon>Oomycota</taxon>
        <taxon>Peronosporomycetes</taxon>
        <taxon>Albuginales</taxon>
        <taxon>Albuginaceae</taxon>
        <taxon>Albugo</taxon>
    </lineage>
</organism>
<accession>A0A024FSW0</accession>
<evidence type="ECO:0000313" key="1">
    <source>
        <dbReference type="EMBL" id="CCI10123.1"/>
    </source>
</evidence>
<proteinExistence type="predicted"/>
<sequence length="214" mass="24974">MDGTTCVNIVSCLKSVYRHSIEYVQSLKNVDSSTRLFLLEYVKINYVSYFQFNVKLHRQMIQRPPRKVSEMLAMLHEGINHLIPNVWHPIRLLRCTLSHSSRFGFAVWRSGTVHIFSIRICLERETLWLDWDASCSEHSRKPTSTNIRGVLVGDEIQQDKNRYVLRIESKCGFQYIHLVACLSSMTRDHCWNYHQGIACMLEVPMQSVLAFVSH</sequence>
<protein>
    <submittedName>
        <fullName evidence="1">Uncharacterized protein</fullName>
    </submittedName>
</protein>
<comment type="caution">
    <text evidence="1">The sequence shown here is derived from an EMBL/GenBank/DDBJ whole genome shotgun (WGS) entry which is preliminary data.</text>
</comment>
<dbReference type="EMBL" id="CAIX01000096">
    <property type="protein sequence ID" value="CCI10123.1"/>
    <property type="molecule type" value="Genomic_DNA"/>
</dbReference>
<gene>
    <name evidence="1" type="ORF">BN9_062370</name>
</gene>